<protein>
    <submittedName>
        <fullName evidence="1">Uncharacterized protein</fullName>
    </submittedName>
</protein>
<name>A0A8H6GXU9_FUSOX</name>
<dbReference type="EMBL" id="JACDXP010000004">
    <property type="protein sequence ID" value="KAF6525682.1"/>
    <property type="molecule type" value="Genomic_DNA"/>
</dbReference>
<evidence type="ECO:0000313" key="2">
    <source>
        <dbReference type="Proteomes" id="UP000593570"/>
    </source>
</evidence>
<dbReference type="AlphaFoldDB" id="A0A8H6GXU9"/>
<dbReference type="Proteomes" id="UP000593570">
    <property type="component" value="Unassembled WGS sequence"/>
</dbReference>
<gene>
    <name evidence="1" type="ORF">HZS61_011477</name>
</gene>
<evidence type="ECO:0000313" key="1">
    <source>
        <dbReference type="EMBL" id="KAF6525682.1"/>
    </source>
</evidence>
<reference evidence="1 2" key="1">
    <citation type="journal article" date="2020" name="bioRxiv">
        <title>A chromosome-scale genome assembly for the Fusarium oxysporum strain Fo5176 to establish a model Arabidopsis-fungal pathosystem.</title>
        <authorList>
            <person name="Fokkens L."/>
            <person name="Guo L."/>
            <person name="Dora S."/>
            <person name="Wang B."/>
            <person name="Ye K."/>
            <person name="Sanchez-Rodriguez C."/>
            <person name="Croll D."/>
        </authorList>
    </citation>
    <scope>NUCLEOTIDE SEQUENCE [LARGE SCALE GENOMIC DNA]</scope>
    <source>
        <strain evidence="1 2">Fo5176</strain>
    </source>
</reference>
<sequence length="278" mass="30390">MEKVWFKLRQTDYPPPTLESMGTGAETGPICLGHFIESLKRMDFVLNRGAIKPFPPSMPVYPTDVTHFKWQAALDKHAGGGMGAGVPIAALAGATVKANVQLAFQQSVQGWEEYERLDTYIVQPNLPYVEDCLEGDELAAHVNGKLAWSVFMITGIKVARKGKKTVAEERHQGVEGAVKGDVLAVASGQIQGTYGKDDSKVTGGSHMSDFVWAVRLAKVSGNVLMENWSLKPYTERAAFSNEEKEVDIRATAEAEGLERFAVVKDSDLDQVIVFEVDS</sequence>
<organism evidence="1 2">
    <name type="scientific">Fusarium oxysporum f. sp. conglutinans</name>
    <dbReference type="NCBI Taxonomy" id="100902"/>
    <lineage>
        <taxon>Eukaryota</taxon>
        <taxon>Fungi</taxon>
        <taxon>Dikarya</taxon>
        <taxon>Ascomycota</taxon>
        <taxon>Pezizomycotina</taxon>
        <taxon>Sordariomycetes</taxon>
        <taxon>Hypocreomycetidae</taxon>
        <taxon>Hypocreales</taxon>
        <taxon>Nectriaceae</taxon>
        <taxon>Fusarium</taxon>
        <taxon>Fusarium oxysporum species complex</taxon>
    </lineage>
</organism>
<comment type="caution">
    <text evidence="1">The sequence shown here is derived from an EMBL/GenBank/DDBJ whole genome shotgun (WGS) entry which is preliminary data.</text>
</comment>
<accession>A0A8H6GXU9</accession>
<proteinExistence type="predicted"/>